<dbReference type="PANTHER" id="PTHR42792">
    <property type="entry name" value="FLAGELLIN"/>
    <property type="match status" value="1"/>
</dbReference>
<dbReference type="EMBL" id="CP139487">
    <property type="protein sequence ID" value="WPU65496.1"/>
    <property type="molecule type" value="Genomic_DNA"/>
</dbReference>
<dbReference type="Pfam" id="PF00700">
    <property type="entry name" value="Flagellin_C"/>
    <property type="match status" value="1"/>
</dbReference>
<dbReference type="GO" id="GO:0009288">
    <property type="term" value="C:bacterial-type flagellum"/>
    <property type="evidence" value="ECO:0007669"/>
    <property type="project" value="UniProtKB-SubCell"/>
</dbReference>
<evidence type="ECO:0000313" key="7">
    <source>
        <dbReference type="Proteomes" id="UP001324634"/>
    </source>
</evidence>
<evidence type="ECO:0000313" key="6">
    <source>
        <dbReference type="EMBL" id="WPU65496.1"/>
    </source>
</evidence>
<protein>
    <recommendedName>
        <fullName evidence="3">Flagellin</fullName>
    </recommendedName>
</protein>
<dbReference type="AlphaFoldDB" id="A0AAX4HQ69"/>
<dbReference type="RefSeq" id="WP_321396075.1">
    <property type="nucleotide sequence ID" value="NZ_CP139487.1"/>
</dbReference>
<feature type="domain" description="Flagellin N-terminal" evidence="4">
    <location>
        <begin position="5"/>
        <end position="141"/>
    </location>
</feature>
<evidence type="ECO:0000259" key="4">
    <source>
        <dbReference type="Pfam" id="PF00669"/>
    </source>
</evidence>
<organism evidence="6 7">
    <name type="scientific">Peredibacter starrii</name>
    <dbReference type="NCBI Taxonomy" id="28202"/>
    <lineage>
        <taxon>Bacteria</taxon>
        <taxon>Pseudomonadati</taxon>
        <taxon>Bdellovibrionota</taxon>
        <taxon>Bacteriovoracia</taxon>
        <taxon>Bacteriovoracales</taxon>
        <taxon>Bacteriovoracaceae</taxon>
        <taxon>Peredibacter</taxon>
    </lineage>
</organism>
<dbReference type="Pfam" id="PF00669">
    <property type="entry name" value="Flagellin_N"/>
    <property type="match status" value="1"/>
</dbReference>
<keyword evidence="7" id="KW-1185">Reference proteome</keyword>
<dbReference type="PRINTS" id="PR00207">
    <property type="entry name" value="FLAGELLIN"/>
</dbReference>
<dbReference type="InterPro" id="IPR001029">
    <property type="entry name" value="Flagellin_N"/>
</dbReference>
<dbReference type="InterPro" id="IPR042187">
    <property type="entry name" value="Flagellin_C_sub2"/>
</dbReference>
<keyword evidence="6" id="KW-0966">Cell projection</keyword>
<keyword evidence="6" id="KW-0969">Cilium</keyword>
<evidence type="ECO:0000256" key="2">
    <source>
        <dbReference type="ARBA" id="ARBA00023143"/>
    </source>
</evidence>
<comment type="function">
    <text evidence="3">Flagellin is the subunit protein which polymerizes to form the filaments of bacterial flagella.</text>
</comment>
<dbReference type="PANTHER" id="PTHR42792:SF2">
    <property type="entry name" value="FLAGELLIN"/>
    <property type="match status" value="1"/>
</dbReference>
<dbReference type="GO" id="GO:0005198">
    <property type="term" value="F:structural molecule activity"/>
    <property type="evidence" value="ECO:0007669"/>
    <property type="project" value="UniProtKB-UniRule"/>
</dbReference>
<dbReference type="SUPFAM" id="SSF64518">
    <property type="entry name" value="Phase 1 flagellin"/>
    <property type="match status" value="1"/>
</dbReference>
<dbReference type="Gene3D" id="1.20.1330.10">
    <property type="entry name" value="f41 fragment of flagellin, N-terminal domain"/>
    <property type="match status" value="1"/>
</dbReference>
<accession>A0AAX4HQ69</accession>
<evidence type="ECO:0000256" key="1">
    <source>
        <dbReference type="ARBA" id="ARBA00005709"/>
    </source>
</evidence>
<comment type="similarity">
    <text evidence="1 3">Belongs to the bacterial flagellin family.</text>
</comment>
<dbReference type="InterPro" id="IPR046358">
    <property type="entry name" value="Flagellin_C"/>
</dbReference>
<dbReference type="GO" id="GO:0005576">
    <property type="term" value="C:extracellular region"/>
    <property type="evidence" value="ECO:0007669"/>
    <property type="project" value="UniProtKB-SubCell"/>
</dbReference>
<name>A0AAX4HQ69_9BACT</name>
<dbReference type="InterPro" id="IPR001492">
    <property type="entry name" value="Flagellin"/>
</dbReference>
<reference evidence="6 7" key="1">
    <citation type="submission" date="2023-11" db="EMBL/GenBank/DDBJ databases">
        <title>Peredibacter starrii A3.12.</title>
        <authorList>
            <person name="Mitchell R.J."/>
        </authorList>
    </citation>
    <scope>NUCLEOTIDE SEQUENCE [LARGE SCALE GENOMIC DNA]</scope>
    <source>
        <strain evidence="6 7">A3.12</strain>
    </source>
</reference>
<proteinExistence type="inferred from homology"/>
<comment type="subcellular location">
    <subcellularLocation>
        <location evidence="3">Secreted</location>
    </subcellularLocation>
    <subcellularLocation>
        <location evidence="3">Bacterial flagellum</location>
    </subcellularLocation>
</comment>
<sequence length="276" mass="29348">MGLRINTNIASQEVQKNLKVSNAQQEAEFSKLSSGKRITKSADDAAGLAIAKKLEAETRGLRVAGRNANDAISMVQVAEGGLNETSNILTRLRELSIQAGSDTVGDTERGYLSLEYEQLVQEADRISKTTSFNGRPLLKGEGNTLQFQVGAYGGEDNRIEFDAASTDASSESLGIGGSNIRDKQGAIDNLERIDNAINKVSAFRANFGSIQSRLQSTINNLDVATVNQEAARSRIEDVDVADSTAKLASSQIRNAAGTATLSQANQLGNSALRLIG</sequence>
<keyword evidence="3" id="KW-0964">Secreted</keyword>
<evidence type="ECO:0000256" key="3">
    <source>
        <dbReference type="RuleBase" id="RU362073"/>
    </source>
</evidence>
<feature type="domain" description="Flagellin C-terminal" evidence="5">
    <location>
        <begin position="191"/>
        <end position="274"/>
    </location>
</feature>
<evidence type="ECO:0000259" key="5">
    <source>
        <dbReference type="Pfam" id="PF00700"/>
    </source>
</evidence>
<keyword evidence="6" id="KW-0282">Flagellum</keyword>
<dbReference type="Gene3D" id="6.10.10.10">
    <property type="entry name" value="Flagellar export chaperone, C-terminal domain"/>
    <property type="match status" value="1"/>
</dbReference>
<dbReference type="KEGG" id="psti:SOO65_01925"/>
<keyword evidence="2 3" id="KW-0975">Bacterial flagellum</keyword>
<gene>
    <name evidence="6" type="ORF">SOO65_01925</name>
</gene>
<dbReference type="Proteomes" id="UP001324634">
    <property type="component" value="Chromosome"/>
</dbReference>